<evidence type="ECO:0000313" key="2">
    <source>
        <dbReference type="EMBL" id="KAK7497767.1"/>
    </source>
</evidence>
<evidence type="ECO:0000256" key="1">
    <source>
        <dbReference type="SAM" id="MobiDB-lite"/>
    </source>
</evidence>
<accession>A0ABD0LEN7</accession>
<dbReference type="AlphaFoldDB" id="A0ABD0LEN7"/>
<dbReference type="EMBL" id="JACVVK020000055">
    <property type="protein sequence ID" value="KAK7497767.1"/>
    <property type="molecule type" value="Genomic_DNA"/>
</dbReference>
<sequence>YDKTHEDHWSSSAVYCSQCNSPYQLPLLCRKCQSVSEHSHPVPASQRTAPCENQTPVVYRLLHISAKDGAETENEKDTSSNDVAVSLPPNSSMEESNQEDIQSCDPRLTLTLNADDVCDAGKSIIIVDYFSKQEKEVHEMCPEGYIFTSIRHANNVTGEDGLRVAVDVPTSEEPVSLENAELQSIPMADAGTVVDASTVTYSSIVTGSDLQLGNVVCVSQTPEVGDHWIEQLLYGDGTTQLIQRHKDAETATAVAALEALSSDLPAVQTQNLEVLPRRGKDVPP</sequence>
<evidence type="ECO:0000313" key="3">
    <source>
        <dbReference type="Proteomes" id="UP001519460"/>
    </source>
</evidence>
<reference evidence="2 3" key="1">
    <citation type="journal article" date="2023" name="Sci. Data">
        <title>Genome assembly of the Korean intertidal mud-creeper Batillaria attramentaria.</title>
        <authorList>
            <person name="Patra A.K."/>
            <person name="Ho P.T."/>
            <person name="Jun S."/>
            <person name="Lee S.J."/>
            <person name="Kim Y."/>
            <person name="Won Y.J."/>
        </authorList>
    </citation>
    <scope>NUCLEOTIDE SEQUENCE [LARGE SCALE GENOMIC DNA]</scope>
    <source>
        <strain evidence="2">Wonlab-2016</strain>
    </source>
</reference>
<keyword evidence="3" id="KW-1185">Reference proteome</keyword>
<name>A0ABD0LEN7_9CAEN</name>
<organism evidence="2 3">
    <name type="scientific">Batillaria attramentaria</name>
    <dbReference type="NCBI Taxonomy" id="370345"/>
    <lineage>
        <taxon>Eukaryota</taxon>
        <taxon>Metazoa</taxon>
        <taxon>Spiralia</taxon>
        <taxon>Lophotrochozoa</taxon>
        <taxon>Mollusca</taxon>
        <taxon>Gastropoda</taxon>
        <taxon>Caenogastropoda</taxon>
        <taxon>Sorbeoconcha</taxon>
        <taxon>Cerithioidea</taxon>
        <taxon>Batillariidae</taxon>
        <taxon>Batillaria</taxon>
    </lineage>
</organism>
<feature type="compositionally biased region" description="Polar residues" evidence="1">
    <location>
        <begin position="80"/>
        <end position="99"/>
    </location>
</feature>
<feature type="compositionally biased region" description="Basic and acidic residues" evidence="1">
    <location>
        <begin position="69"/>
        <end position="79"/>
    </location>
</feature>
<protein>
    <submittedName>
        <fullName evidence="2">Uncharacterized protein</fullName>
    </submittedName>
</protein>
<feature type="non-terminal residue" evidence="2">
    <location>
        <position position="1"/>
    </location>
</feature>
<dbReference type="Proteomes" id="UP001519460">
    <property type="component" value="Unassembled WGS sequence"/>
</dbReference>
<gene>
    <name evidence="2" type="ORF">BaRGS_00010901</name>
</gene>
<feature type="region of interest" description="Disordered" evidence="1">
    <location>
        <begin position="69"/>
        <end position="99"/>
    </location>
</feature>
<proteinExistence type="predicted"/>
<feature type="non-terminal residue" evidence="2">
    <location>
        <position position="284"/>
    </location>
</feature>
<comment type="caution">
    <text evidence="2">The sequence shown here is derived from an EMBL/GenBank/DDBJ whole genome shotgun (WGS) entry which is preliminary data.</text>
</comment>